<dbReference type="GO" id="GO:0009279">
    <property type="term" value="C:cell outer membrane"/>
    <property type="evidence" value="ECO:0007669"/>
    <property type="project" value="UniProtKB-SubCell"/>
</dbReference>
<feature type="compositionally biased region" description="Basic and acidic residues" evidence="8">
    <location>
        <begin position="390"/>
        <end position="400"/>
    </location>
</feature>
<name>A0A1A9I4L7_9BACT</name>
<gene>
    <name evidence="10" type="ORF">A8C56_12100</name>
</gene>
<feature type="domain" description="TonB-dependent receptor plug" evidence="9">
    <location>
        <begin position="110"/>
        <end position="242"/>
    </location>
</feature>
<dbReference type="NCBIfam" id="TIGR04057">
    <property type="entry name" value="SusC_RagA_signa"/>
    <property type="match status" value="1"/>
</dbReference>
<dbReference type="Gene3D" id="2.170.130.10">
    <property type="entry name" value="TonB-dependent receptor, plug domain"/>
    <property type="match status" value="1"/>
</dbReference>
<evidence type="ECO:0000256" key="5">
    <source>
        <dbReference type="ARBA" id="ARBA00023136"/>
    </source>
</evidence>
<keyword evidence="5 7" id="KW-0472">Membrane</keyword>
<dbReference type="PROSITE" id="PS52016">
    <property type="entry name" value="TONB_DEPENDENT_REC_3"/>
    <property type="match status" value="1"/>
</dbReference>
<dbReference type="InterPro" id="IPR039426">
    <property type="entry name" value="TonB-dep_rcpt-like"/>
</dbReference>
<dbReference type="InterPro" id="IPR023996">
    <property type="entry name" value="TonB-dep_OMP_SusC/RagA"/>
</dbReference>
<keyword evidence="6 7" id="KW-0998">Cell outer membrane</keyword>
<accession>A0A1A9I4L7</accession>
<evidence type="ECO:0000256" key="6">
    <source>
        <dbReference type="ARBA" id="ARBA00023237"/>
    </source>
</evidence>
<reference evidence="10 11" key="1">
    <citation type="submission" date="2016-05" db="EMBL/GenBank/DDBJ databases">
        <title>Niabella ginsenosidivorans BS26 whole genome sequencing.</title>
        <authorList>
            <person name="Im W.T."/>
            <person name="Siddiqi M.Z."/>
        </authorList>
    </citation>
    <scope>NUCLEOTIDE SEQUENCE [LARGE SCALE GENOMIC DNA]</scope>
    <source>
        <strain evidence="10 11">BS26</strain>
    </source>
</reference>
<dbReference type="InterPro" id="IPR023997">
    <property type="entry name" value="TonB-dep_OMP_SusC/RagA_CS"/>
</dbReference>
<evidence type="ECO:0000256" key="2">
    <source>
        <dbReference type="ARBA" id="ARBA00022448"/>
    </source>
</evidence>
<dbReference type="InterPro" id="IPR008969">
    <property type="entry name" value="CarboxyPept-like_regulatory"/>
</dbReference>
<dbReference type="EMBL" id="CP015772">
    <property type="protein sequence ID" value="ANH81621.1"/>
    <property type="molecule type" value="Genomic_DNA"/>
</dbReference>
<evidence type="ECO:0000256" key="8">
    <source>
        <dbReference type="SAM" id="MobiDB-lite"/>
    </source>
</evidence>
<dbReference type="SUPFAM" id="SSF56935">
    <property type="entry name" value="Porins"/>
    <property type="match status" value="1"/>
</dbReference>
<dbReference type="AlphaFoldDB" id="A0A1A9I4L7"/>
<dbReference type="Gene3D" id="2.60.40.1120">
    <property type="entry name" value="Carboxypeptidase-like, regulatory domain"/>
    <property type="match status" value="1"/>
</dbReference>
<sequence length="1072" mass="118560">MFLVILFTTAVKGQNIFIKGVVTDTSGLPLVNASVINLATRQGAITDNEGRFSLSTSSAKSTVRIEVSLIGFISQKMNVEVGKELQVKLLPTQQNNMEEVVIVGMQAQTKRTATSAVSGVLAKDIENQPAPSVDQLLQGRVPGLNVQITSGEPGVAPTMVVRGNSRVSTSIDDPNVAQARALSGPLYVIDGIPVNSDDISSNLGATGTNFLAGININDIESVDVQKDAAATAAWGSRGANGVIYIKTKKGRSLKPEFRVNIYGGLVKKPELLTTTVGAAERQQKIDILSQYATPAQMASLPQMLTDRFNPAFNNATDWQGLFYRNGAIQNVDASMSAASNLLNYRVSMNYYNEKGIINSFGFQRYSFRGNFDFKLGPKMNSQLVIGLSKSNRERGRKYENNSDDNTPVSGSDQPSSLYHLTSFDSLNFNGLYSKLRNDNSDDYYLAALTINYNILPKLKYTLQASANVTASNQDYFEPSNIDAVADLDPDNTPTSSHAISQKGTYSQYFISNALNWNKKFITGNSNAHNILFTAGQQFSSDVVNSNYLGAYDIPSNDIHVIPGKNALQPSNYDAYNTNSNYLASAMLSYLGQLQYDYNGKYILYGSFRTDASSRFGKNSKWGSFPALGAGWVISDEQFMKGLKNTISFMKLRFSYGVSGDNSPNYYGPYNSYIISGTYNGGTAIQPDYNNGLTKDNLSWSRVIQKNLGLDIALFRNRINLTVDVYDKLSKDGFYDFFLPFYTGFDKINFNAHDLWVSNRGAEFQLTVRPLAPGSKFQWTSQLNVSYNKNLFAKLPNDNRTLVLDDGHGYSRIYAVGQPVYEMFQIKYEGVYNNAGEIPFNPLTGKGLTYYKGNHTVVPGDPKWRDVNNDWDVWTGEDNGAAYGDRIPTGDPNPKFTGGWVNDFSFKNFNLTILSIFTWKRDVINTYYQTQISNIVGGYSSSIYTFASGRLPNLDGVDYWTPEKAQSPGYKAGYPSLNPFGPSYYQFIPISSMFNEDGSYLKVKNVTLSYMIPMRLIDRVKLKGARVYGMVDNVLTIKNSTMPNPELVDQLGVYTGGAYPTPMKFTLGVDVQF</sequence>
<dbReference type="Pfam" id="PF13715">
    <property type="entry name" value="CarbopepD_reg_2"/>
    <property type="match status" value="1"/>
</dbReference>
<evidence type="ECO:0000256" key="1">
    <source>
        <dbReference type="ARBA" id="ARBA00004571"/>
    </source>
</evidence>
<dbReference type="Proteomes" id="UP000077667">
    <property type="component" value="Chromosome"/>
</dbReference>
<organism evidence="10 11">
    <name type="scientific">Niabella ginsenosidivorans</name>
    <dbReference type="NCBI Taxonomy" id="1176587"/>
    <lineage>
        <taxon>Bacteria</taxon>
        <taxon>Pseudomonadati</taxon>
        <taxon>Bacteroidota</taxon>
        <taxon>Chitinophagia</taxon>
        <taxon>Chitinophagales</taxon>
        <taxon>Chitinophagaceae</taxon>
        <taxon>Niabella</taxon>
    </lineage>
</organism>
<evidence type="ECO:0000313" key="10">
    <source>
        <dbReference type="EMBL" id="ANH81621.1"/>
    </source>
</evidence>
<dbReference type="InterPro" id="IPR036942">
    <property type="entry name" value="Beta-barrel_TonB_sf"/>
</dbReference>
<evidence type="ECO:0000259" key="9">
    <source>
        <dbReference type="Pfam" id="PF07715"/>
    </source>
</evidence>
<evidence type="ECO:0000256" key="4">
    <source>
        <dbReference type="ARBA" id="ARBA00022692"/>
    </source>
</evidence>
<protein>
    <recommendedName>
        <fullName evidence="9">TonB-dependent receptor plug domain-containing protein</fullName>
    </recommendedName>
</protein>
<keyword evidence="11" id="KW-1185">Reference proteome</keyword>
<keyword evidence="4 7" id="KW-0812">Transmembrane</keyword>
<dbReference type="InterPro" id="IPR037066">
    <property type="entry name" value="Plug_dom_sf"/>
</dbReference>
<dbReference type="Pfam" id="PF07715">
    <property type="entry name" value="Plug"/>
    <property type="match status" value="1"/>
</dbReference>
<keyword evidence="3 7" id="KW-1134">Transmembrane beta strand</keyword>
<comment type="subcellular location">
    <subcellularLocation>
        <location evidence="1 7">Cell outer membrane</location>
        <topology evidence="1 7">Multi-pass membrane protein</topology>
    </subcellularLocation>
</comment>
<evidence type="ECO:0000256" key="3">
    <source>
        <dbReference type="ARBA" id="ARBA00022452"/>
    </source>
</evidence>
<keyword evidence="2 7" id="KW-0813">Transport</keyword>
<dbReference type="InterPro" id="IPR012910">
    <property type="entry name" value="Plug_dom"/>
</dbReference>
<dbReference type="Gene3D" id="2.40.170.20">
    <property type="entry name" value="TonB-dependent receptor, beta-barrel domain"/>
    <property type="match status" value="1"/>
</dbReference>
<feature type="region of interest" description="Disordered" evidence="8">
    <location>
        <begin position="390"/>
        <end position="413"/>
    </location>
</feature>
<dbReference type="SUPFAM" id="SSF49464">
    <property type="entry name" value="Carboxypeptidase regulatory domain-like"/>
    <property type="match status" value="1"/>
</dbReference>
<evidence type="ECO:0000256" key="7">
    <source>
        <dbReference type="PROSITE-ProRule" id="PRU01360"/>
    </source>
</evidence>
<evidence type="ECO:0000313" key="11">
    <source>
        <dbReference type="Proteomes" id="UP000077667"/>
    </source>
</evidence>
<dbReference type="KEGG" id="nia:A8C56_12100"/>
<comment type="similarity">
    <text evidence="7">Belongs to the TonB-dependent receptor family.</text>
</comment>
<dbReference type="NCBIfam" id="TIGR04056">
    <property type="entry name" value="OMP_RagA_SusC"/>
    <property type="match status" value="1"/>
</dbReference>
<feature type="compositionally biased region" description="Polar residues" evidence="8">
    <location>
        <begin position="403"/>
        <end position="413"/>
    </location>
</feature>
<dbReference type="STRING" id="1176587.A8C56_12100"/>
<proteinExistence type="inferred from homology"/>